<comment type="caution">
    <text evidence="1">The sequence shown here is derived from an EMBL/GenBank/DDBJ whole genome shotgun (WGS) entry which is preliminary data.</text>
</comment>
<sequence>MPVSLAHPEIIQKLVDLVGITSIMEVLIRLIGADENFYTSFADSTQWLQDIDVLEIIIHKFISSDCPQVHGNAAASLCAICRYAPPGLAATISSPSFIARLFHHALGELIPRAVLNVFGMNGICGEERKHFSMLIIRTKLDSRDFLKQKDDNFGGELKNFLKEFGGLSFGEGVNFEPAKLLLKFQRENGNVNNVSFGVSRKVVRIGHRKPQVAFVNLLFDPQQILMVTVATAFRTVAYEIEVYSLEDGPVHKILLT</sequence>
<evidence type="ECO:0000313" key="2">
    <source>
        <dbReference type="Proteomes" id="UP001055811"/>
    </source>
</evidence>
<accession>A0ACB9G9X7</accession>
<proteinExistence type="predicted"/>
<dbReference type="Proteomes" id="UP001055811">
    <property type="component" value="Linkage Group LG02"/>
</dbReference>
<name>A0ACB9G9X7_CICIN</name>
<protein>
    <submittedName>
        <fullName evidence="1">Uncharacterized protein</fullName>
    </submittedName>
</protein>
<reference evidence="1 2" key="2">
    <citation type="journal article" date="2022" name="Mol. Ecol. Resour.">
        <title>The genomes of chicory, endive, great burdock and yacon provide insights into Asteraceae paleo-polyploidization history and plant inulin production.</title>
        <authorList>
            <person name="Fan W."/>
            <person name="Wang S."/>
            <person name="Wang H."/>
            <person name="Wang A."/>
            <person name="Jiang F."/>
            <person name="Liu H."/>
            <person name="Zhao H."/>
            <person name="Xu D."/>
            <person name="Zhang Y."/>
        </authorList>
    </citation>
    <scope>NUCLEOTIDE SEQUENCE [LARGE SCALE GENOMIC DNA]</scope>
    <source>
        <strain evidence="2">cv. Punajuju</strain>
        <tissue evidence="1">Leaves</tissue>
    </source>
</reference>
<reference evidence="2" key="1">
    <citation type="journal article" date="2022" name="Mol. Ecol. Resour.">
        <title>The genomes of chicory, endive, great burdock and yacon provide insights into Asteraceae palaeo-polyploidization history and plant inulin production.</title>
        <authorList>
            <person name="Fan W."/>
            <person name="Wang S."/>
            <person name="Wang H."/>
            <person name="Wang A."/>
            <person name="Jiang F."/>
            <person name="Liu H."/>
            <person name="Zhao H."/>
            <person name="Xu D."/>
            <person name="Zhang Y."/>
        </authorList>
    </citation>
    <scope>NUCLEOTIDE SEQUENCE [LARGE SCALE GENOMIC DNA]</scope>
    <source>
        <strain evidence="2">cv. Punajuju</strain>
    </source>
</reference>
<keyword evidence="2" id="KW-1185">Reference proteome</keyword>
<dbReference type="EMBL" id="CM042010">
    <property type="protein sequence ID" value="KAI3780278.1"/>
    <property type="molecule type" value="Genomic_DNA"/>
</dbReference>
<organism evidence="1 2">
    <name type="scientific">Cichorium intybus</name>
    <name type="common">Chicory</name>
    <dbReference type="NCBI Taxonomy" id="13427"/>
    <lineage>
        <taxon>Eukaryota</taxon>
        <taxon>Viridiplantae</taxon>
        <taxon>Streptophyta</taxon>
        <taxon>Embryophyta</taxon>
        <taxon>Tracheophyta</taxon>
        <taxon>Spermatophyta</taxon>
        <taxon>Magnoliopsida</taxon>
        <taxon>eudicotyledons</taxon>
        <taxon>Gunneridae</taxon>
        <taxon>Pentapetalae</taxon>
        <taxon>asterids</taxon>
        <taxon>campanulids</taxon>
        <taxon>Asterales</taxon>
        <taxon>Asteraceae</taxon>
        <taxon>Cichorioideae</taxon>
        <taxon>Cichorieae</taxon>
        <taxon>Cichoriinae</taxon>
        <taxon>Cichorium</taxon>
    </lineage>
</organism>
<evidence type="ECO:0000313" key="1">
    <source>
        <dbReference type="EMBL" id="KAI3780278.1"/>
    </source>
</evidence>
<gene>
    <name evidence="1" type="ORF">L2E82_10253</name>
</gene>